<protein>
    <submittedName>
        <fullName evidence="2">Uncharacterized protein LOC108039047</fullName>
    </submittedName>
</protein>
<name>A0A6P4E4T6_DRORH</name>
<dbReference type="OrthoDB" id="8052755at2759"/>
<evidence type="ECO:0000313" key="2">
    <source>
        <dbReference type="RefSeq" id="XP_016971439.1"/>
    </source>
</evidence>
<feature type="compositionally biased region" description="Basic residues" evidence="1">
    <location>
        <begin position="1"/>
        <end position="14"/>
    </location>
</feature>
<feature type="region of interest" description="Disordered" evidence="1">
    <location>
        <begin position="88"/>
        <end position="165"/>
    </location>
</feature>
<dbReference type="RefSeq" id="XP_016971439.1">
    <property type="nucleotide sequence ID" value="XM_017115950.1"/>
</dbReference>
<accession>A0A6P4E4T6</accession>
<organism evidence="2">
    <name type="scientific">Drosophila rhopaloa</name>
    <name type="common">Fruit fly</name>
    <dbReference type="NCBI Taxonomy" id="1041015"/>
    <lineage>
        <taxon>Eukaryota</taxon>
        <taxon>Metazoa</taxon>
        <taxon>Ecdysozoa</taxon>
        <taxon>Arthropoda</taxon>
        <taxon>Hexapoda</taxon>
        <taxon>Insecta</taxon>
        <taxon>Pterygota</taxon>
        <taxon>Neoptera</taxon>
        <taxon>Endopterygota</taxon>
        <taxon>Diptera</taxon>
        <taxon>Brachycera</taxon>
        <taxon>Muscomorpha</taxon>
        <taxon>Ephydroidea</taxon>
        <taxon>Drosophilidae</taxon>
        <taxon>Drosophila</taxon>
        <taxon>Sophophora</taxon>
    </lineage>
</organism>
<evidence type="ECO:0000256" key="1">
    <source>
        <dbReference type="SAM" id="MobiDB-lite"/>
    </source>
</evidence>
<gene>
    <name evidence="2" type="primary">LOC108039047</name>
</gene>
<sequence length="165" mass="18493">MHRKQRNKNRKQKSHGIGSQATGDLTDVEIQETLKKELDMMSQVKGVSHIATHKIFMEHDRPIKQRYYPRNPAMQAIINKQVDVAGPAGCRKPTKAAPVGRQAPARKPIPSPTIATTRQTMTTPTTRETTTATTRQMMATPTTRETTTETTRQTITTPTTKETTR</sequence>
<dbReference type="AlphaFoldDB" id="A0A6P4E4T6"/>
<reference evidence="2" key="1">
    <citation type="submission" date="2025-08" db="UniProtKB">
        <authorList>
            <consortium name="RefSeq"/>
        </authorList>
    </citation>
    <scope>IDENTIFICATION</scope>
</reference>
<feature type="region of interest" description="Disordered" evidence="1">
    <location>
        <begin position="1"/>
        <end position="24"/>
    </location>
</feature>
<proteinExistence type="predicted"/>
<feature type="compositionally biased region" description="Low complexity" evidence="1">
    <location>
        <begin position="112"/>
        <end position="165"/>
    </location>
</feature>